<evidence type="ECO:0000313" key="3">
    <source>
        <dbReference type="Proteomes" id="UP000838412"/>
    </source>
</evidence>
<dbReference type="OrthoDB" id="6159439at2759"/>
<name>A0A8K0EZS9_BRALA</name>
<feature type="region of interest" description="Disordered" evidence="1">
    <location>
        <begin position="38"/>
        <end position="75"/>
    </location>
</feature>
<organism evidence="2 3">
    <name type="scientific">Branchiostoma lanceolatum</name>
    <name type="common">Common lancelet</name>
    <name type="synonym">Amphioxus lanceolatum</name>
    <dbReference type="NCBI Taxonomy" id="7740"/>
    <lineage>
        <taxon>Eukaryota</taxon>
        <taxon>Metazoa</taxon>
        <taxon>Chordata</taxon>
        <taxon>Cephalochordata</taxon>
        <taxon>Leptocardii</taxon>
        <taxon>Amphioxiformes</taxon>
        <taxon>Branchiostomatidae</taxon>
        <taxon>Branchiostoma</taxon>
    </lineage>
</organism>
<evidence type="ECO:0000256" key="1">
    <source>
        <dbReference type="SAM" id="MobiDB-lite"/>
    </source>
</evidence>
<protein>
    <submittedName>
        <fullName evidence="2">Hypp4766 protein</fullName>
    </submittedName>
</protein>
<feature type="region of interest" description="Disordered" evidence="1">
    <location>
        <begin position="1"/>
        <end position="25"/>
    </location>
</feature>
<reference evidence="2" key="1">
    <citation type="submission" date="2022-01" db="EMBL/GenBank/DDBJ databases">
        <authorList>
            <person name="Braso-Vives M."/>
        </authorList>
    </citation>
    <scope>NUCLEOTIDE SEQUENCE</scope>
</reference>
<dbReference type="EMBL" id="OV696693">
    <property type="protein sequence ID" value="CAH1272063.1"/>
    <property type="molecule type" value="Genomic_DNA"/>
</dbReference>
<gene>
    <name evidence="2" type="primary">Hypp4766</name>
    <name evidence="2" type="ORF">BLAG_LOCUS23832</name>
</gene>
<dbReference type="Proteomes" id="UP000838412">
    <property type="component" value="Chromosome 8"/>
</dbReference>
<evidence type="ECO:0000313" key="2">
    <source>
        <dbReference type="EMBL" id="CAH1272063.1"/>
    </source>
</evidence>
<keyword evidence="3" id="KW-1185">Reference proteome</keyword>
<sequence>MSRAVRSDFPVRNPGPPAPAGLPSRCTDLGAHLRRARNAVFPHPTTNDTHHGTDSMSTEEETGLPGERRDGAGLGRGFIVTRRRRRGRALRAVFAIQESLMDRG</sequence>
<accession>A0A8K0EZS9</accession>
<dbReference type="AlphaFoldDB" id="A0A8K0EZS9"/>
<proteinExistence type="predicted"/>